<evidence type="ECO:0000313" key="3">
    <source>
        <dbReference type="Proteomes" id="UP001564760"/>
    </source>
</evidence>
<evidence type="ECO:0000313" key="2">
    <source>
        <dbReference type="EMBL" id="MEY8019155.1"/>
    </source>
</evidence>
<dbReference type="Proteomes" id="UP001564760">
    <property type="component" value="Unassembled WGS sequence"/>
</dbReference>
<evidence type="ECO:0000256" key="1">
    <source>
        <dbReference type="RuleBase" id="RU362001"/>
    </source>
</evidence>
<dbReference type="InterPro" id="IPR010310">
    <property type="entry name" value="T7SS_ESAT-6-like"/>
</dbReference>
<comment type="caution">
    <text evidence="2">The sequence shown here is derived from an EMBL/GenBank/DDBJ whole genome shotgun (WGS) entry which is preliminary data.</text>
</comment>
<comment type="similarity">
    <text evidence="1">Belongs to the WXG100 family.</text>
</comment>
<organism evidence="2 3">
    <name type="scientific">Mycobacterium servetii</name>
    <dbReference type="NCBI Taxonomy" id="3237418"/>
    <lineage>
        <taxon>Bacteria</taxon>
        <taxon>Bacillati</taxon>
        <taxon>Actinomycetota</taxon>
        <taxon>Actinomycetes</taxon>
        <taxon>Mycobacteriales</taxon>
        <taxon>Mycobacteriaceae</taxon>
        <taxon>Mycobacterium</taxon>
    </lineage>
</organism>
<dbReference type="SUPFAM" id="SSF140453">
    <property type="entry name" value="EsxAB dimer-like"/>
    <property type="match status" value="1"/>
</dbReference>
<proteinExistence type="inferred from homology"/>
<dbReference type="RefSeq" id="WP_369742179.1">
    <property type="nucleotide sequence ID" value="NZ_JBGEDP010000003.1"/>
</dbReference>
<dbReference type="EMBL" id="JBGEDP010000003">
    <property type="protein sequence ID" value="MEY8019155.1"/>
    <property type="molecule type" value="Genomic_DNA"/>
</dbReference>
<gene>
    <name evidence="2" type="ORF">AB8998_31405</name>
</gene>
<protein>
    <recommendedName>
        <fullName evidence="1">ESAT-6-like protein</fullName>
    </recommendedName>
</protein>
<name>A0ABV4CD10_9MYCO</name>
<accession>A0ABV4CD10</accession>
<dbReference type="Gene3D" id="1.10.287.1060">
    <property type="entry name" value="ESAT-6-like"/>
    <property type="match status" value="1"/>
</dbReference>
<dbReference type="Pfam" id="PF06013">
    <property type="entry name" value="WXG100"/>
    <property type="match status" value="1"/>
</dbReference>
<dbReference type="InterPro" id="IPR036689">
    <property type="entry name" value="ESAT-6-like_sf"/>
</dbReference>
<keyword evidence="3" id="KW-1185">Reference proteome</keyword>
<sequence>MSQIMFTYPAMLALAESMDAHNGTLAAASAAVASEQAALAGGWQGDTGMSYQQWQQQWNSASENMRMGYRAMTDAYRNGTIQMAARDQAEGAKWAG</sequence>
<reference evidence="2 3" key="1">
    <citation type="submission" date="2024-08" db="EMBL/GenBank/DDBJ databases">
        <title>Mycobacterium servetensis sp. nov., a novel rapid-growing mycobacterial species recovered from a human patient in Zaragoza, Spain.</title>
        <authorList>
            <person name="Tristancho-Baro A.I."/>
            <person name="Buenestado-Serrano S."/>
            <person name="Garcia De Viedma D."/>
            <person name="Milagro-Beamonte A."/>
            <person name="Burillo N."/>
            <person name="Sanz S."/>
            <person name="Lopez-Calleja A.I."/>
            <person name="Penas-Utrilla D."/>
            <person name="Guardingo M."/>
            <person name="Garcia M.J."/>
            <person name="Vinuelas-Bayon J."/>
        </authorList>
    </citation>
    <scope>NUCLEOTIDE SEQUENCE [LARGE SCALE GENOMIC DNA]</scope>
    <source>
        <strain evidence="3">HUMS_12744610</strain>
    </source>
</reference>
<dbReference type="NCBIfam" id="TIGR03930">
    <property type="entry name" value="WXG100_ESAT6"/>
    <property type="match status" value="1"/>
</dbReference>